<dbReference type="InterPro" id="IPR001680">
    <property type="entry name" value="WD40_rpt"/>
</dbReference>
<dbReference type="InterPro" id="IPR036322">
    <property type="entry name" value="WD40_repeat_dom_sf"/>
</dbReference>
<feature type="compositionally biased region" description="Low complexity" evidence="1">
    <location>
        <begin position="836"/>
        <end position="861"/>
    </location>
</feature>
<feature type="region of interest" description="Disordered" evidence="1">
    <location>
        <begin position="834"/>
        <end position="911"/>
    </location>
</feature>
<dbReference type="EMBL" id="KV454013">
    <property type="protein sequence ID" value="ODV95779.1"/>
    <property type="molecule type" value="Genomic_DNA"/>
</dbReference>
<proteinExistence type="predicted"/>
<feature type="compositionally biased region" description="Polar residues" evidence="1">
    <location>
        <begin position="883"/>
        <end position="911"/>
    </location>
</feature>
<evidence type="ECO:0000313" key="3">
    <source>
        <dbReference type="Proteomes" id="UP000094236"/>
    </source>
</evidence>
<evidence type="ECO:0008006" key="4">
    <source>
        <dbReference type="Google" id="ProtNLM"/>
    </source>
</evidence>
<name>A0A1E4TVM6_PACTA</name>
<sequence>MSPNFDSTFVSLNINNLQLSISKIYGTSSQKDSNFVVVDNIVAYVASGGVVVSEINKIDLSIVKQRFFCANSKNAGNMGLKHYAKTTANSYLNMIPGMNGGAIEESINKTDAYGFPISNEPEVIHGSNLSNLNDSATINNVNNSTSLSTSVGFFNEENSQQTSPSKLANRIRTISCIAISPDEKLLAVGEVGYQPRVLIYSLAPDANCRPVYIINEHHFGINCLNFSPDSKMLMSLGLTNDGFLNVWKLMPNKKIVLFGSNKCSFAINKAIWHDQMLITIGIRHVKVWTVVEEKNDQSSPLRRVLPLKGRNILLSDLLNNNFIDCSFVNYNQLILLTDQGDLCLLDLDDQLILKKLCKISAKTNKILIDENLMWLADTGIRSMKLDDILNKTLDEEETNSELSAKTRPRSPSKLIPKRQGILTLAKLDDDKLVYLTDNEEIKVMVMGNEWKGKEKLLINTLMKDLSGVKECFNGDFLLWSRNGIIKKLENGEIVPFFDFNLPTNELIQNNLIALDSNGSDLVLGDKYGNLYFLVKNEEQNDYELASTIKAHESSVNDLSLFQIEQKQIVVSISRDRMIQVFTKDEGKWELFQTLSVHRGNLIKLVHHNNRLFVCSSDRTVSIHKFEFINEDDSTTDDLASITGQLESMDIKDNESISSTVKSGKANLIIYQEKILSDKNSPITMNIFNDELVISTNDKNLTIYKVSEKSIDKNRVVKLMDENQNSLLVENFLVDNDLIYVASADKSLRCFNFLTGKQICCNWGHSDLIRGLFKLEKDVLLSVGKDGCMFSWKLETDQENKPTDDVSGYAEIETTLPASFQKVTRKIVPATQAIPTSSLKSAPSSRSSASFSPSSRSRSPIARKPCYSPSTSPTRSRAKFPRVSSVSSQVIANANTNHSEKNSPSAGKSGMSASTFARLTTVKSPLKEASIKNAPDLSQKEILGDSNDEKDKFHIKVLLSMLHDLQDLLRQKENQELSDENKKLLDLELGACLKLLHEKNDESNKENFTRKEDWHNHEELLERYSDKLVDLLKVKLNKIE</sequence>
<dbReference type="AlphaFoldDB" id="A0A1E4TVM6"/>
<dbReference type="SUPFAM" id="SSF50978">
    <property type="entry name" value="WD40 repeat-like"/>
    <property type="match status" value="2"/>
</dbReference>
<dbReference type="InterPro" id="IPR052779">
    <property type="entry name" value="WDR62"/>
</dbReference>
<dbReference type="PANTHER" id="PTHR45589:SF1">
    <property type="entry name" value="WD REPEAT DOMAIN 62, ISOFORM G"/>
    <property type="match status" value="1"/>
</dbReference>
<dbReference type="InterPro" id="IPR015943">
    <property type="entry name" value="WD40/YVTN_repeat-like_dom_sf"/>
</dbReference>
<accession>A0A1E4TVM6</accession>
<dbReference type="SMART" id="SM00320">
    <property type="entry name" value="WD40"/>
    <property type="match status" value="6"/>
</dbReference>
<dbReference type="OrthoDB" id="6252103at2759"/>
<dbReference type="Proteomes" id="UP000094236">
    <property type="component" value="Unassembled WGS sequence"/>
</dbReference>
<organism evidence="2 3">
    <name type="scientific">Pachysolen tannophilus NRRL Y-2460</name>
    <dbReference type="NCBI Taxonomy" id="669874"/>
    <lineage>
        <taxon>Eukaryota</taxon>
        <taxon>Fungi</taxon>
        <taxon>Dikarya</taxon>
        <taxon>Ascomycota</taxon>
        <taxon>Saccharomycotina</taxon>
        <taxon>Pichiomycetes</taxon>
        <taxon>Pachysolenaceae</taxon>
        <taxon>Pachysolen</taxon>
    </lineage>
</organism>
<dbReference type="PANTHER" id="PTHR45589">
    <property type="entry name" value="WD REPEAT DOMAIN 62, ISOFORM G"/>
    <property type="match status" value="1"/>
</dbReference>
<dbReference type="Gene3D" id="2.130.10.10">
    <property type="entry name" value="YVTN repeat-like/Quinoprotein amine dehydrogenase"/>
    <property type="match status" value="2"/>
</dbReference>
<reference evidence="3" key="1">
    <citation type="submission" date="2016-05" db="EMBL/GenBank/DDBJ databases">
        <title>Comparative genomics of biotechnologically important yeasts.</title>
        <authorList>
            <consortium name="DOE Joint Genome Institute"/>
            <person name="Riley R."/>
            <person name="Haridas S."/>
            <person name="Wolfe K.H."/>
            <person name="Lopes M.R."/>
            <person name="Hittinger C.T."/>
            <person name="Goker M."/>
            <person name="Salamov A."/>
            <person name="Wisecaver J."/>
            <person name="Long T.M."/>
            <person name="Aerts A.L."/>
            <person name="Barry K."/>
            <person name="Choi C."/>
            <person name="Clum A."/>
            <person name="Coughlan A.Y."/>
            <person name="Deshpande S."/>
            <person name="Douglass A.P."/>
            <person name="Hanson S.J."/>
            <person name="Klenk H.-P."/>
            <person name="Labutti K."/>
            <person name="Lapidus A."/>
            <person name="Lindquist E."/>
            <person name="Lipzen A."/>
            <person name="Meier-Kolthoff J.P."/>
            <person name="Ohm R.A."/>
            <person name="Otillar R.P."/>
            <person name="Pangilinan J."/>
            <person name="Peng Y."/>
            <person name="Rokas A."/>
            <person name="Rosa C.A."/>
            <person name="Scheuner C."/>
            <person name="Sibirny A.A."/>
            <person name="Slot J.C."/>
            <person name="Stielow J.B."/>
            <person name="Sun H."/>
            <person name="Kurtzman C.P."/>
            <person name="Blackwell M."/>
            <person name="Grigoriev I.V."/>
            <person name="Jeffries T.W."/>
        </authorList>
    </citation>
    <scope>NUCLEOTIDE SEQUENCE [LARGE SCALE GENOMIC DNA]</scope>
    <source>
        <strain evidence="3">NRRL Y-2460</strain>
    </source>
</reference>
<gene>
    <name evidence="2" type="ORF">PACTADRAFT_49230</name>
</gene>
<dbReference type="Pfam" id="PF00400">
    <property type="entry name" value="WD40"/>
    <property type="match status" value="1"/>
</dbReference>
<protein>
    <recommendedName>
        <fullName evidence="4">Mitogen-activated protein kinase-binding protein 1</fullName>
    </recommendedName>
</protein>
<evidence type="ECO:0000313" key="2">
    <source>
        <dbReference type="EMBL" id="ODV95779.1"/>
    </source>
</evidence>
<evidence type="ECO:0000256" key="1">
    <source>
        <dbReference type="SAM" id="MobiDB-lite"/>
    </source>
</evidence>
<keyword evidence="3" id="KW-1185">Reference proteome</keyword>